<feature type="binding site" evidence="13">
    <location>
        <position position="368"/>
    </location>
    <ligand>
        <name>Zn(2+)</name>
        <dbReference type="ChEBI" id="CHEBI:29105"/>
        <note>catalytic</note>
    </ligand>
</feature>
<keyword evidence="8 14" id="KW-1133">Transmembrane helix</keyword>
<name>A0A8J4URQ5_9MYCE</name>
<feature type="domain" description="CAAX prenyl protease 1 N-terminal" evidence="16">
    <location>
        <begin position="65"/>
        <end position="217"/>
    </location>
</feature>
<keyword evidence="3 14" id="KW-0812">Transmembrane</keyword>
<evidence type="ECO:0000256" key="8">
    <source>
        <dbReference type="ARBA" id="ARBA00022989"/>
    </source>
</evidence>
<dbReference type="Pfam" id="PF01435">
    <property type="entry name" value="Peptidase_M48"/>
    <property type="match status" value="1"/>
</dbReference>
<evidence type="ECO:0000256" key="4">
    <source>
        <dbReference type="ARBA" id="ARBA00022723"/>
    </source>
</evidence>
<dbReference type="GO" id="GO:0071586">
    <property type="term" value="P:CAAX-box protein processing"/>
    <property type="evidence" value="ECO:0007669"/>
    <property type="project" value="UniProtKB-UniRule"/>
</dbReference>
<keyword evidence="10 14" id="KW-0472">Membrane</keyword>
<evidence type="ECO:0000256" key="1">
    <source>
        <dbReference type="ARBA" id="ARBA00004477"/>
    </source>
</evidence>
<organism evidence="17 18">
    <name type="scientific">Polysphondylium violaceum</name>
    <dbReference type="NCBI Taxonomy" id="133409"/>
    <lineage>
        <taxon>Eukaryota</taxon>
        <taxon>Amoebozoa</taxon>
        <taxon>Evosea</taxon>
        <taxon>Eumycetozoa</taxon>
        <taxon>Dictyostelia</taxon>
        <taxon>Dictyosteliales</taxon>
        <taxon>Dictyosteliaceae</taxon>
        <taxon>Polysphondylium</taxon>
    </lineage>
</organism>
<evidence type="ECO:0000256" key="2">
    <source>
        <dbReference type="ARBA" id="ARBA00022670"/>
    </source>
</evidence>
<dbReference type="Proteomes" id="UP000695562">
    <property type="component" value="Unassembled WGS sequence"/>
</dbReference>
<keyword evidence="2 14" id="KW-0645">Protease</keyword>
<keyword evidence="18" id="KW-1185">Reference proteome</keyword>
<feature type="transmembrane region" description="Helical" evidence="14">
    <location>
        <begin position="12"/>
        <end position="33"/>
    </location>
</feature>
<dbReference type="Gene3D" id="3.30.2010.10">
    <property type="entry name" value="Metalloproteases ('zincins'), catalytic domain"/>
    <property type="match status" value="1"/>
</dbReference>
<accession>A0A8J4URQ5</accession>
<evidence type="ECO:0000256" key="5">
    <source>
        <dbReference type="ARBA" id="ARBA00022801"/>
    </source>
</evidence>
<evidence type="ECO:0000256" key="12">
    <source>
        <dbReference type="PIRSR" id="PIRSR627057-1"/>
    </source>
</evidence>
<dbReference type="InterPro" id="IPR027057">
    <property type="entry name" value="CAXX_Prtase_1"/>
</dbReference>
<dbReference type="AlphaFoldDB" id="A0A8J4URQ5"/>
<evidence type="ECO:0000256" key="7">
    <source>
        <dbReference type="ARBA" id="ARBA00022833"/>
    </source>
</evidence>
<evidence type="ECO:0000256" key="10">
    <source>
        <dbReference type="ARBA" id="ARBA00023136"/>
    </source>
</evidence>
<dbReference type="GO" id="GO:0046872">
    <property type="term" value="F:metal ion binding"/>
    <property type="evidence" value="ECO:0007669"/>
    <property type="project" value="UniProtKB-UniRule"/>
</dbReference>
<proteinExistence type="inferred from homology"/>
<comment type="subcellular location">
    <subcellularLocation>
        <location evidence="1 14">Endoplasmic reticulum membrane</location>
        <topology evidence="1 14">Multi-pass membrane protein</topology>
    </subcellularLocation>
</comment>
<dbReference type="Pfam" id="PF16491">
    <property type="entry name" value="Peptidase_M48_N"/>
    <property type="match status" value="1"/>
</dbReference>
<dbReference type="CDD" id="cd07343">
    <property type="entry name" value="M48A_Zmpste24p_like"/>
    <property type="match status" value="1"/>
</dbReference>
<protein>
    <recommendedName>
        <fullName evidence="14">CAAX prenyl protease</fullName>
        <ecNumber evidence="14">3.4.24.84</ecNumber>
    </recommendedName>
</protein>
<dbReference type="PANTHER" id="PTHR10120">
    <property type="entry name" value="CAAX PRENYL PROTEASE 1"/>
    <property type="match status" value="1"/>
</dbReference>
<feature type="transmembrane region" description="Helical" evidence="14">
    <location>
        <begin position="304"/>
        <end position="326"/>
    </location>
</feature>
<evidence type="ECO:0000256" key="6">
    <source>
        <dbReference type="ARBA" id="ARBA00022824"/>
    </source>
</evidence>
<feature type="transmembrane region" description="Helical" evidence="14">
    <location>
        <begin position="113"/>
        <end position="131"/>
    </location>
</feature>
<evidence type="ECO:0000313" key="17">
    <source>
        <dbReference type="EMBL" id="KAF2072571.1"/>
    </source>
</evidence>
<keyword evidence="6 14" id="KW-0256">Endoplasmic reticulum</keyword>
<evidence type="ECO:0000256" key="3">
    <source>
        <dbReference type="ARBA" id="ARBA00022692"/>
    </source>
</evidence>
<feature type="active site" description="Proton donor" evidence="12">
    <location>
        <position position="372"/>
    </location>
</feature>
<feature type="transmembrane region" description="Helical" evidence="14">
    <location>
        <begin position="74"/>
        <end position="93"/>
    </location>
</feature>
<comment type="caution">
    <text evidence="17">The sequence shown here is derived from an EMBL/GenBank/DDBJ whole genome shotgun (WGS) entry which is preliminary data.</text>
</comment>
<keyword evidence="5 14" id="KW-0378">Hydrolase</keyword>
<feature type="domain" description="Peptidase M48" evidence="15">
    <location>
        <begin position="223"/>
        <end position="421"/>
    </location>
</feature>
<dbReference type="FunFam" id="3.30.2010.10:FF:000002">
    <property type="entry name" value="CAAX prenyl protease"/>
    <property type="match status" value="1"/>
</dbReference>
<reference evidence="17" key="1">
    <citation type="submission" date="2020-01" db="EMBL/GenBank/DDBJ databases">
        <title>Development of genomics and gene disruption for Polysphondylium violaceum indicates a role for the polyketide synthase stlB in stalk morphogenesis.</title>
        <authorList>
            <person name="Narita B."/>
            <person name="Kawabe Y."/>
            <person name="Kin K."/>
            <person name="Saito T."/>
            <person name="Gibbs R."/>
            <person name="Kuspa A."/>
            <person name="Muzny D."/>
            <person name="Queller D."/>
            <person name="Richards S."/>
            <person name="Strassman J."/>
            <person name="Sucgang R."/>
            <person name="Worley K."/>
            <person name="Schaap P."/>
        </authorList>
    </citation>
    <scope>NUCLEOTIDE SEQUENCE</scope>
    <source>
        <strain evidence="17">QSvi11</strain>
    </source>
</reference>
<gene>
    <name evidence="17" type="ORF">CYY_006120</name>
</gene>
<feature type="transmembrane region" description="Helical" evidence="14">
    <location>
        <begin position="338"/>
        <end position="356"/>
    </location>
</feature>
<dbReference type="InterPro" id="IPR032456">
    <property type="entry name" value="Peptidase_M48_N"/>
</dbReference>
<dbReference type="EMBL" id="AJWJ01000268">
    <property type="protein sequence ID" value="KAF2072571.1"/>
    <property type="molecule type" value="Genomic_DNA"/>
</dbReference>
<keyword evidence="9 14" id="KW-0482">Metalloprotease</keyword>
<keyword evidence="4 13" id="KW-0479">Metal-binding</keyword>
<dbReference type="GO" id="GO:0004222">
    <property type="term" value="F:metalloendopeptidase activity"/>
    <property type="evidence" value="ECO:0007669"/>
    <property type="project" value="UniProtKB-UniRule"/>
</dbReference>
<evidence type="ECO:0000313" key="18">
    <source>
        <dbReference type="Proteomes" id="UP000695562"/>
    </source>
</evidence>
<evidence type="ECO:0000256" key="14">
    <source>
        <dbReference type="RuleBase" id="RU366005"/>
    </source>
</evidence>
<evidence type="ECO:0000256" key="13">
    <source>
        <dbReference type="PIRSR" id="PIRSR627057-2"/>
    </source>
</evidence>
<comment type="cofactor">
    <cofactor evidence="13 14">
        <name>Zn(2+)</name>
        <dbReference type="ChEBI" id="CHEBI:29105"/>
    </cofactor>
    <text evidence="13 14">Binds 1 zinc ion per subunit.</text>
</comment>
<keyword evidence="7 13" id="KW-0862">Zinc</keyword>
<sequence length="442" mass="51928">MVVFNIDPLLEAMPWFKFTIGCNLFIFFLELYLDIRQSFTLREFKDPNIIWTETKYHIQNIIGLLNFSRTESTIGFILECLVLYFGVLVYLYNANSYIWDHLGFNNTFQITRGVSYLLVISLVSSLTRLPFEMYRIYIDQFVVDNTTKQKVNWIRQIIWDQIKMFLISLFIGIPMLSIVLSLFYWQYPFQWLIIVVFVSGFALWFSDLYPSIAYLFNNFSILEDGELKNEINQLCLKLNFPISEIYTMDGSKRGSHSNAFLMGFWSSSFVLYDNLIKQLSTKEILAIIGHEIAHHKFKHTWKHLLIQLVFVGNFIYLFSSVVHLNVFYTGFGFKRVDVSVGLVLFSYLYSTFANLLRFVTNMIRREFEYAADAFAIENGLDMKQALVSMHGKGVYITPDRFFSLYYYSHPTLMERLESIDTIIKTLNTDNNNTIVTEDKKNL</sequence>
<dbReference type="GO" id="GO:0005789">
    <property type="term" value="C:endoplasmic reticulum membrane"/>
    <property type="evidence" value="ECO:0007669"/>
    <property type="project" value="UniProtKB-SubCell"/>
</dbReference>
<feature type="active site" evidence="12">
    <location>
        <position position="291"/>
    </location>
</feature>
<comment type="catalytic activity">
    <reaction evidence="11 14">
        <text>Hydrolyzes the peptide bond -P2-(S-farnesyl or geranylgeranyl)C-P1'-P2'-P3'-COOH where P1' and P2' are amino acids with aliphatic side chains and P3' is any C-terminal residue.</text>
        <dbReference type="EC" id="3.4.24.84"/>
    </reaction>
</comment>
<feature type="binding site" evidence="13">
    <location>
        <position position="294"/>
    </location>
    <ligand>
        <name>Zn(2+)</name>
        <dbReference type="ChEBI" id="CHEBI:29105"/>
        <note>catalytic</note>
    </ligand>
</feature>
<evidence type="ECO:0000259" key="16">
    <source>
        <dbReference type="Pfam" id="PF16491"/>
    </source>
</evidence>
<comment type="similarity">
    <text evidence="14">Belongs to the peptidase M48A family.</text>
</comment>
<dbReference type="OrthoDB" id="360839at2759"/>
<feature type="transmembrane region" description="Helical" evidence="14">
    <location>
        <begin position="191"/>
        <end position="209"/>
    </location>
</feature>
<dbReference type="InterPro" id="IPR001915">
    <property type="entry name" value="Peptidase_M48"/>
</dbReference>
<feature type="binding site" evidence="13">
    <location>
        <position position="290"/>
    </location>
    <ligand>
        <name>Zn(2+)</name>
        <dbReference type="ChEBI" id="CHEBI:29105"/>
        <note>catalytic</note>
    </ligand>
</feature>
<evidence type="ECO:0000256" key="11">
    <source>
        <dbReference type="ARBA" id="ARBA00044456"/>
    </source>
</evidence>
<comment type="function">
    <text evidence="14">Proteolytically removes the C-terminal three residues of farnesylated proteins.</text>
</comment>
<dbReference type="EC" id="3.4.24.84" evidence="14"/>
<feature type="transmembrane region" description="Helical" evidence="14">
    <location>
        <begin position="164"/>
        <end position="185"/>
    </location>
</feature>
<evidence type="ECO:0000256" key="9">
    <source>
        <dbReference type="ARBA" id="ARBA00023049"/>
    </source>
</evidence>
<evidence type="ECO:0000259" key="15">
    <source>
        <dbReference type="Pfam" id="PF01435"/>
    </source>
</evidence>